<keyword evidence="2" id="KW-0808">Transferase</keyword>
<dbReference type="GO" id="GO:0102208">
    <property type="term" value="F:2-polyprenyl-6-hydroxyphenol methylase activity"/>
    <property type="evidence" value="ECO:0007669"/>
    <property type="project" value="UniProtKB-EC"/>
</dbReference>
<organism evidence="2 3">
    <name type="scientific">Bosea vestrisii</name>
    <dbReference type="NCBI Taxonomy" id="151416"/>
    <lineage>
        <taxon>Bacteria</taxon>
        <taxon>Pseudomonadati</taxon>
        <taxon>Pseudomonadota</taxon>
        <taxon>Alphaproteobacteria</taxon>
        <taxon>Hyphomicrobiales</taxon>
        <taxon>Boseaceae</taxon>
        <taxon>Bosea</taxon>
    </lineage>
</organism>
<feature type="domain" description="Methyltransferase" evidence="1">
    <location>
        <begin position="44"/>
        <end position="140"/>
    </location>
</feature>
<proteinExistence type="predicted"/>
<dbReference type="Gene3D" id="3.40.50.150">
    <property type="entry name" value="Vaccinia Virus protein VP39"/>
    <property type="match status" value="1"/>
</dbReference>
<dbReference type="Pfam" id="PF13649">
    <property type="entry name" value="Methyltransf_25"/>
    <property type="match status" value="1"/>
</dbReference>
<reference evidence="3" key="1">
    <citation type="journal article" date="2019" name="Int. J. Syst. Evol. Microbiol.">
        <title>The Global Catalogue of Microorganisms (GCM) 10K type strain sequencing project: providing services to taxonomists for standard genome sequencing and annotation.</title>
        <authorList>
            <consortium name="The Broad Institute Genomics Platform"/>
            <consortium name="The Broad Institute Genome Sequencing Center for Infectious Disease"/>
            <person name="Wu L."/>
            <person name="Ma J."/>
        </authorList>
    </citation>
    <scope>NUCLEOTIDE SEQUENCE [LARGE SCALE GENOMIC DNA]</scope>
    <source>
        <strain evidence="3">CGMCC 1.16326</strain>
    </source>
</reference>
<dbReference type="RefSeq" id="WP_377008504.1">
    <property type="nucleotide sequence ID" value="NZ_JBHSLV010000020.1"/>
</dbReference>
<dbReference type="EC" id="2.1.1.64" evidence="2"/>
<dbReference type="SUPFAM" id="SSF53335">
    <property type="entry name" value="S-adenosyl-L-methionine-dependent methyltransferases"/>
    <property type="match status" value="1"/>
</dbReference>
<name>A0ABW0H8G4_9HYPH</name>
<dbReference type="CDD" id="cd02440">
    <property type="entry name" value="AdoMet_MTases"/>
    <property type="match status" value="1"/>
</dbReference>
<keyword evidence="3" id="KW-1185">Reference proteome</keyword>
<dbReference type="EMBL" id="JBHSLV010000020">
    <property type="protein sequence ID" value="MFC5393513.1"/>
    <property type="molecule type" value="Genomic_DNA"/>
</dbReference>
<evidence type="ECO:0000313" key="2">
    <source>
        <dbReference type="EMBL" id="MFC5393513.1"/>
    </source>
</evidence>
<dbReference type="GO" id="GO:0061542">
    <property type="term" value="F:3-demethylubiquinol 3-O-methyltransferase activity"/>
    <property type="evidence" value="ECO:0007669"/>
    <property type="project" value="UniProtKB-EC"/>
</dbReference>
<protein>
    <submittedName>
        <fullName evidence="2">Class I SAM-dependent methyltransferase</fullName>
        <ecNumber evidence="2">2.1.1.222</ecNumber>
        <ecNumber evidence="2">2.1.1.64</ecNumber>
    </submittedName>
</protein>
<dbReference type="GO" id="GO:0032259">
    <property type="term" value="P:methylation"/>
    <property type="evidence" value="ECO:0007669"/>
    <property type="project" value="UniProtKB-KW"/>
</dbReference>
<evidence type="ECO:0000259" key="1">
    <source>
        <dbReference type="Pfam" id="PF13649"/>
    </source>
</evidence>
<dbReference type="Proteomes" id="UP001596104">
    <property type="component" value="Unassembled WGS sequence"/>
</dbReference>
<dbReference type="EC" id="2.1.1.222" evidence="2"/>
<dbReference type="InterPro" id="IPR029063">
    <property type="entry name" value="SAM-dependent_MTases_sf"/>
</dbReference>
<evidence type="ECO:0000313" key="3">
    <source>
        <dbReference type="Proteomes" id="UP001596104"/>
    </source>
</evidence>
<sequence length="221" mass="23958">MTGFTPQAASDYDSRIPNLVPGYRLVQDLAAAVLAAMLPEEASILVAGCGTGAELILLAEREPGWRFTAADPSEGMLFVARARAREHGFDDRVDWIATTMEAVPPAPHDAALALLVGHFIADDGAKLGFLRALAGNLRPGAPLLLGEFDVTGLHPAIYRHWLISMEHDEASVEAVLTRTEKSWHPVTAERKTELLREAGFDAPEPFAQALGFRAQLVRRSL</sequence>
<dbReference type="InterPro" id="IPR041698">
    <property type="entry name" value="Methyltransf_25"/>
</dbReference>
<comment type="caution">
    <text evidence="2">The sequence shown here is derived from an EMBL/GenBank/DDBJ whole genome shotgun (WGS) entry which is preliminary data.</text>
</comment>
<accession>A0ABW0H8G4</accession>
<gene>
    <name evidence="2" type="ORF">ACFPPC_12770</name>
</gene>
<keyword evidence="2" id="KW-0489">Methyltransferase</keyword>